<reference evidence="1 2" key="1">
    <citation type="submission" date="2024-09" db="EMBL/GenBank/DDBJ databases">
        <authorList>
            <person name="Sun Q."/>
            <person name="Mori K."/>
        </authorList>
    </citation>
    <scope>NUCLEOTIDE SEQUENCE [LARGE SCALE GENOMIC DNA]</scope>
    <source>
        <strain evidence="1 2">JCM 4557</strain>
    </source>
</reference>
<accession>A0ABV6TG89</accession>
<organism evidence="1 2">
    <name type="scientific">Streptomyces noboritoensis</name>
    <dbReference type="NCBI Taxonomy" id="67337"/>
    <lineage>
        <taxon>Bacteria</taxon>
        <taxon>Bacillati</taxon>
        <taxon>Actinomycetota</taxon>
        <taxon>Actinomycetes</taxon>
        <taxon>Kitasatosporales</taxon>
        <taxon>Streptomycetaceae</taxon>
        <taxon>Streptomyces</taxon>
    </lineage>
</organism>
<proteinExistence type="predicted"/>
<sequence>MTSPHQPASAAVSDEALFGPEVADYARYRPGLPPRQDAMFTVLLARRPGGDA</sequence>
<name>A0ABV6TG89_9ACTN</name>
<comment type="caution">
    <text evidence="1">The sequence shown here is derived from an EMBL/GenBank/DDBJ whole genome shotgun (WGS) entry which is preliminary data.</text>
</comment>
<evidence type="ECO:0000313" key="1">
    <source>
        <dbReference type="EMBL" id="MFC0843515.1"/>
    </source>
</evidence>
<protein>
    <submittedName>
        <fullName evidence="1">Uncharacterized protein</fullName>
    </submittedName>
</protein>
<dbReference type="EMBL" id="JBHMQV010000007">
    <property type="protein sequence ID" value="MFC0843515.1"/>
    <property type="molecule type" value="Genomic_DNA"/>
</dbReference>
<keyword evidence="2" id="KW-1185">Reference proteome</keyword>
<evidence type="ECO:0000313" key="2">
    <source>
        <dbReference type="Proteomes" id="UP001589887"/>
    </source>
</evidence>
<dbReference type="Proteomes" id="UP001589887">
    <property type="component" value="Unassembled WGS sequence"/>
</dbReference>
<dbReference type="RefSeq" id="WP_394317269.1">
    <property type="nucleotide sequence ID" value="NZ_JBHMQV010000007.1"/>
</dbReference>
<gene>
    <name evidence="1" type="ORF">ACFH04_07170</name>
</gene>